<dbReference type="AlphaFoldDB" id="A0A1G5ZAU0"/>
<evidence type="ECO:0000313" key="2">
    <source>
        <dbReference type="Proteomes" id="UP000198756"/>
    </source>
</evidence>
<evidence type="ECO:0000313" key="1">
    <source>
        <dbReference type="EMBL" id="SDA92058.1"/>
    </source>
</evidence>
<keyword evidence="2" id="KW-1185">Reference proteome</keyword>
<dbReference type="Pfam" id="PF04488">
    <property type="entry name" value="Gly_transf_sug"/>
    <property type="match status" value="1"/>
</dbReference>
<keyword evidence="1" id="KW-0808">Transferase</keyword>
<dbReference type="GO" id="GO:0016020">
    <property type="term" value="C:membrane"/>
    <property type="evidence" value="ECO:0007669"/>
    <property type="project" value="GOC"/>
</dbReference>
<dbReference type="GO" id="GO:0016758">
    <property type="term" value="F:hexosyltransferase activity"/>
    <property type="evidence" value="ECO:0007669"/>
    <property type="project" value="TreeGrafter"/>
</dbReference>
<organism evidence="1 2">
    <name type="scientific">Algoriphagus alkaliphilus</name>
    <dbReference type="NCBI Taxonomy" id="279824"/>
    <lineage>
        <taxon>Bacteria</taxon>
        <taxon>Pseudomonadati</taxon>
        <taxon>Bacteroidota</taxon>
        <taxon>Cytophagia</taxon>
        <taxon>Cytophagales</taxon>
        <taxon>Cyclobacteriaceae</taxon>
        <taxon>Algoriphagus</taxon>
    </lineage>
</organism>
<proteinExistence type="predicted"/>
<gene>
    <name evidence="1" type="ORF">SAMN03080617_03500</name>
</gene>
<sequence>MVDIPNGVTIHDANKIIPAEKIFKYKNNGSYAGFANLFRYKLLLEKGSIWSDLDIICIKPISTAEDYLFASERLPDERVQVNNCFIKAPKNSPVIEYCYNIALNKNPEELYWGVTGPKLLTQAVLKYGMEEFVVDPEVICPLDYWKCPDLINKPLKDIITEETFTIHLWNEMWRRNLMDKSMTFSHDSAYEELIRSYFKNQ</sequence>
<name>A0A1G5ZAU0_9BACT</name>
<dbReference type="GO" id="GO:0006688">
    <property type="term" value="P:glycosphingolipid biosynthetic process"/>
    <property type="evidence" value="ECO:0007669"/>
    <property type="project" value="TreeGrafter"/>
</dbReference>
<dbReference type="InterPro" id="IPR007577">
    <property type="entry name" value="GlycoTrfase_DXD_sugar-bd_CS"/>
</dbReference>
<dbReference type="STRING" id="279824.SAMN03080617_03500"/>
<protein>
    <submittedName>
        <fullName evidence="1">Glycosyltransferase sugar-binding region containing DXD motif-containing protein</fullName>
    </submittedName>
</protein>
<dbReference type="InterPro" id="IPR029044">
    <property type="entry name" value="Nucleotide-diphossugar_trans"/>
</dbReference>
<accession>A0A1G5ZAU0</accession>
<dbReference type="RefSeq" id="WP_092732803.1">
    <property type="nucleotide sequence ID" value="NZ_FMXE01000031.1"/>
</dbReference>
<dbReference type="PANTHER" id="PTHR12042:SF21">
    <property type="entry name" value="ALPHA1,4-GALACTOSYLTRANSFERASE 1-RELATED"/>
    <property type="match status" value="1"/>
</dbReference>
<dbReference type="PANTHER" id="PTHR12042">
    <property type="entry name" value="LACTOSYLCERAMIDE 4-ALPHA-GALACTOSYLTRANSFERASE ALPHA- 1,4-GALACTOSYLTRANSFERASE"/>
    <property type="match status" value="1"/>
</dbReference>
<dbReference type="Gene3D" id="3.90.550.20">
    <property type="match status" value="1"/>
</dbReference>
<dbReference type="SUPFAM" id="SSF53448">
    <property type="entry name" value="Nucleotide-diphospho-sugar transferases"/>
    <property type="match status" value="1"/>
</dbReference>
<reference evidence="2" key="1">
    <citation type="submission" date="2016-10" db="EMBL/GenBank/DDBJ databases">
        <authorList>
            <person name="Varghese N."/>
            <person name="Submissions S."/>
        </authorList>
    </citation>
    <scope>NUCLEOTIDE SEQUENCE [LARGE SCALE GENOMIC DNA]</scope>
    <source>
        <strain evidence="2">DSM 22703</strain>
    </source>
</reference>
<dbReference type="Proteomes" id="UP000198756">
    <property type="component" value="Unassembled WGS sequence"/>
</dbReference>
<dbReference type="InterPro" id="IPR051981">
    <property type="entry name" value="Glycosyltransf_32"/>
</dbReference>
<dbReference type="EMBL" id="FMXE01000031">
    <property type="protein sequence ID" value="SDA92058.1"/>
    <property type="molecule type" value="Genomic_DNA"/>
</dbReference>